<evidence type="ECO:0000313" key="1">
    <source>
        <dbReference type="EMBL" id="KPL86010.1"/>
    </source>
</evidence>
<reference evidence="1 2" key="1">
    <citation type="submission" date="2015-07" db="EMBL/GenBank/DDBJ databases">
        <title>Whole genome sequence of Herpetosiphon geysericola DSM 7119.</title>
        <authorList>
            <person name="Hemp J."/>
            <person name="Ward L.M."/>
            <person name="Pace L.A."/>
            <person name="Fischer W.W."/>
        </authorList>
    </citation>
    <scope>NUCLEOTIDE SEQUENCE [LARGE SCALE GENOMIC DNA]</scope>
    <source>
        <strain evidence="1 2">DSM 7119</strain>
    </source>
</reference>
<protein>
    <submittedName>
        <fullName evidence="1">Uncharacterized protein</fullName>
    </submittedName>
</protein>
<name>A0A0N8GRB2_9CHLR</name>
<keyword evidence="2" id="KW-1185">Reference proteome</keyword>
<accession>A0A0N8GRB2</accession>
<dbReference type="Proteomes" id="UP000050277">
    <property type="component" value="Unassembled WGS sequence"/>
</dbReference>
<dbReference type="EMBL" id="LGKP01000022">
    <property type="protein sequence ID" value="KPL86010.1"/>
    <property type="molecule type" value="Genomic_DNA"/>
</dbReference>
<dbReference type="AlphaFoldDB" id="A0A0N8GRB2"/>
<comment type="caution">
    <text evidence="1">The sequence shown here is derived from an EMBL/GenBank/DDBJ whole genome shotgun (WGS) entry which is preliminary data.</text>
</comment>
<organism evidence="1 2">
    <name type="scientific">Herpetosiphon geysericola</name>
    <dbReference type="NCBI Taxonomy" id="70996"/>
    <lineage>
        <taxon>Bacteria</taxon>
        <taxon>Bacillati</taxon>
        <taxon>Chloroflexota</taxon>
        <taxon>Chloroflexia</taxon>
        <taxon>Herpetosiphonales</taxon>
        <taxon>Herpetosiphonaceae</taxon>
        <taxon>Herpetosiphon</taxon>
    </lineage>
</organism>
<dbReference type="RefSeq" id="WP_054535091.1">
    <property type="nucleotide sequence ID" value="NZ_LGKP01000022.1"/>
</dbReference>
<evidence type="ECO:0000313" key="2">
    <source>
        <dbReference type="Proteomes" id="UP000050277"/>
    </source>
</evidence>
<dbReference type="OrthoDB" id="7867195at2"/>
<sequence length="120" mass="14483">MKVIWSFHCDYCVSWQEFHDDDWELPDDYYCPNGHELVTASKRLLSDKPIICLYPTNTYDPIKKQTSEDKNFWLMIQHIHTGEQVFSQNFYLLADALKIVENLHLLTWERALWYLQLKKI</sequence>
<proteinExistence type="predicted"/>
<gene>
    <name evidence="1" type="ORF">SE18_14045</name>
</gene>